<dbReference type="Pfam" id="PF08447">
    <property type="entry name" value="PAS_3"/>
    <property type="match status" value="1"/>
</dbReference>
<evidence type="ECO:0000259" key="5">
    <source>
        <dbReference type="PROSITE" id="PS50109"/>
    </source>
</evidence>
<dbReference type="PRINTS" id="PR00344">
    <property type="entry name" value="BCTRLSENSOR"/>
</dbReference>
<dbReference type="SMART" id="SM00387">
    <property type="entry name" value="HATPase_c"/>
    <property type="match status" value="1"/>
</dbReference>
<dbReference type="PROSITE" id="PS50109">
    <property type="entry name" value="HIS_KIN"/>
    <property type="match status" value="1"/>
</dbReference>
<evidence type="ECO:0000313" key="9">
    <source>
        <dbReference type="Proteomes" id="UP000296374"/>
    </source>
</evidence>
<dbReference type="SMART" id="SM00448">
    <property type="entry name" value="REC"/>
    <property type="match status" value="1"/>
</dbReference>
<dbReference type="InterPro" id="IPR004358">
    <property type="entry name" value="Sig_transdc_His_kin-like_C"/>
</dbReference>
<sequence length="642" mass="71198">MHRRTPDVLTEDARAPLTASVDAELVARTAERDRLWDLSPDLLTVVDYSGRLLRINPSWMRVLGHDEDFLLSGDYDRILHSEEVPRIRALLIQMKTTQRPTRLQNRMLTSDGTWRTFVWTLSPEPGGDRFYGIGRDVTDEQRQADALAARTAERDQLWTLSADMLARADYTGMMLAVSPAWNRLLGFSEGELLSRPYSDFMHPDDTEETLAALVRMGETGSPVRFENRILTSRGDYKPIGWTVVPDPDGDTFIAIGRDFTEARQREDDLKQMQSALLQSQKLEALGQLTGGVAHDFNNLLTAVMSNLDLLSRRLAGDARAARLIDGAMQGAQRGATLTQRMLAFARRQDLTVEPRNLAHLVERAEGLLRQSVGNRIDLRLDLSRSVPLALVDDNQFDLALLNLVFNARDAMPTGGTMTVCVDHHPSEQPQHGHVRLIVSDTGHGMDPETLDKATQPFFTTKGVGKGSGLGLSMIHGLALQLNGQLRLESAVGRGTRAELWLPATEMTATDAQPSTARAVNGSGATRSLRILMVDDDALIAMSTVDMLEDLGHAVTSAYSGTKALDILRSDAEFDLLITDFSMPRMNGGQLAREARKLRPTLPILLATGYAELPEDDDLRLPRLAKPYVQQQLQAEIDRIVRR</sequence>
<dbReference type="RefSeq" id="WP_135312248.1">
    <property type="nucleotide sequence ID" value="NZ_CP038439.1"/>
</dbReference>
<dbReference type="Proteomes" id="UP000296374">
    <property type="component" value="Chromosome"/>
</dbReference>
<feature type="domain" description="Response regulatory" evidence="6">
    <location>
        <begin position="529"/>
        <end position="640"/>
    </location>
</feature>
<dbReference type="Pfam" id="PF00072">
    <property type="entry name" value="Response_reg"/>
    <property type="match status" value="1"/>
</dbReference>
<dbReference type="Pfam" id="PF02518">
    <property type="entry name" value="HATPase_c"/>
    <property type="match status" value="1"/>
</dbReference>
<dbReference type="InterPro" id="IPR000014">
    <property type="entry name" value="PAS"/>
</dbReference>
<dbReference type="InterPro" id="IPR003594">
    <property type="entry name" value="HATPase_dom"/>
</dbReference>
<dbReference type="InterPro" id="IPR003661">
    <property type="entry name" value="HisK_dim/P_dom"/>
</dbReference>
<dbReference type="Pfam" id="PF00512">
    <property type="entry name" value="HisKA"/>
    <property type="match status" value="1"/>
</dbReference>
<proteinExistence type="predicted"/>
<dbReference type="Gene3D" id="3.30.450.20">
    <property type="entry name" value="PAS domain"/>
    <property type="match status" value="2"/>
</dbReference>
<protein>
    <recommendedName>
        <fullName evidence="2">histidine kinase</fullName>
        <ecNumber evidence="2">2.7.13.3</ecNumber>
    </recommendedName>
</protein>
<dbReference type="EC" id="2.7.13.3" evidence="2"/>
<evidence type="ECO:0000256" key="1">
    <source>
        <dbReference type="ARBA" id="ARBA00000085"/>
    </source>
</evidence>
<dbReference type="CDD" id="cd00130">
    <property type="entry name" value="PAS"/>
    <property type="match status" value="2"/>
</dbReference>
<dbReference type="KEGG" id="plia:E4191_03970"/>
<name>A0A4P7HIM4_9RHOB</name>
<dbReference type="SUPFAM" id="SSF47384">
    <property type="entry name" value="Homodimeric domain of signal transducing histidine kinase"/>
    <property type="match status" value="1"/>
</dbReference>
<comment type="catalytic activity">
    <reaction evidence="1">
        <text>ATP + protein L-histidine = ADP + protein N-phospho-L-histidine.</text>
        <dbReference type="EC" id="2.7.13.3"/>
    </reaction>
</comment>
<dbReference type="PROSITE" id="PS50112">
    <property type="entry name" value="PAS"/>
    <property type="match status" value="1"/>
</dbReference>
<dbReference type="PANTHER" id="PTHR43065">
    <property type="entry name" value="SENSOR HISTIDINE KINASE"/>
    <property type="match status" value="1"/>
</dbReference>
<dbReference type="SMART" id="SM00091">
    <property type="entry name" value="PAS"/>
    <property type="match status" value="2"/>
</dbReference>
<dbReference type="Gene3D" id="1.10.287.130">
    <property type="match status" value="1"/>
</dbReference>
<dbReference type="InterPro" id="IPR005467">
    <property type="entry name" value="His_kinase_dom"/>
</dbReference>
<accession>A0A4P7HIM4</accession>
<dbReference type="Gene3D" id="3.30.565.10">
    <property type="entry name" value="Histidine kinase-like ATPase, C-terminal domain"/>
    <property type="match status" value="1"/>
</dbReference>
<dbReference type="Gene3D" id="3.40.50.2300">
    <property type="match status" value="1"/>
</dbReference>
<dbReference type="GO" id="GO:0000155">
    <property type="term" value="F:phosphorelay sensor kinase activity"/>
    <property type="evidence" value="ECO:0007669"/>
    <property type="project" value="InterPro"/>
</dbReference>
<dbReference type="SUPFAM" id="SSF55785">
    <property type="entry name" value="PYP-like sensor domain (PAS domain)"/>
    <property type="match status" value="2"/>
</dbReference>
<dbReference type="SMART" id="SM00388">
    <property type="entry name" value="HisKA"/>
    <property type="match status" value="1"/>
</dbReference>
<evidence type="ECO:0000256" key="4">
    <source>
        <dbReference type="PROSITE-ProRule" id="PRU00169"/>
    </source>
</evidence>
<feature type="modified residue" description="4-aspartylphosphate" evidence="4">
    <location>
        <position position="579"/>
    </location>
</feature>
<dbReference type="SUPFAM" id="SSF52172">
    <property type="entry name" value="CheY-like"/>
    <property type="match status" value="1"/>
</dbReference>
<reference evidence="9" key="1">
    <citation type="submission" date="2019-03" db="EMBL/GenBank/DDBJ databases">
        <authorList>
            <person name="Li J."/>
        </authorList>
    </citation>
    <scope>NUCLEOTIDE SEQUENCE [LARGE SCALE GENOMIC DNA]</scope>
    <source>
        <strain evidence="9">2251</strain>
    </source>
</reference>
<dbReference type="NCBIfam" id="TIGR00229">
    <property type="entry name" value="sensory_box"/>
    <property type="match status" value="2"/>
</dbReference>
<feature type="domain" description="Histidine kinase" evidence="5">
    <location>
        <begin position="291"/>
        <end position="505"/>
    </location>
</feature>
<dbReference type="SUPFAM" id="SSF55874">
    <property type="entry name" value="ATPase domain of HSP90 chaperone/DNA topoisomerase II/histidine kinase"/>
    <property type="match status" value="1"/>
</dbReference>
<dbReference type="EMBL" id="CP038439">
    <property type="protein sequence ID" value="QBX33955.1"/>
    <property type="molecule type" value="Genomic_DNA"/>
</dbReference>
<dbReference type="PROSITE" id="PS50110">
    <property type="entry name" value="RESPONSE_REGULATORY"/>
    <property type="match status" value="1"/>
</dbReference>
<evidence type="ECO:0000259" key="6">
    <source>
        <dbReference type="PROSITE" id="PS50110"/>
    </source>
</evidence>
<dbReference type="InterPro" id="IPR011006">
    <property type="entry name" value="CheY-like_superfamily"/>
</dbReference>
<dbReference type="AlphaFoldDB" id="A0A4P7HIM4"/>
<dbReference type="InterPro" id="IPR013656">
    <property type="entry name" value="PAS_4"/>
</dbReference>
<gene>
    <name evidence="8" type="ORF">E4191_03970</name>
</gene>
<dbReference type="Pfam" id="PF08448">
    <property type="entry name" value="PAS_4"/>
    <property type="match status" value="1"/>
</dbReference>
<dbReference type="CDD" id="cd00082">
    <property type="entry name" value="HisKA"/>
    <property type="match status" value="1"/>
</dbReference>
<dbReference type="InterPro" id="IPR036097">
    <property type="entry name" value="HisK_dim/P_sf"/>
</dbReference>
<dbReference type="InterPro" id="IPR001789">
    <property type="entry name" value="Sig_transdc_resp-reg_receiver"/>
</dbReference>
<dbReference type="InterPro" id="IPR013655">
    <property type="entry name" value="PAS_fold_3"/>
</dbReference>
<feature type="domain" description="PAS" evidence="7">
    <location>
        <begin position="169"/>
        <end position="220"/>
    </location>
</feature>
<keyword evidence="3 4" id="KW-0597">Phosphoprotein</keyword>
<organism evidence="8 9">
    <name type="scientific">Paracoccus liaowanqingii</name>
    <dbReference type="NCBI Taxonomy" id="2560053"/>
    <lineage>
        <taxon>Bacteria</taxon>
        <taxon>Pseudomonadati</taxon>
        <taxon>Pseudomonadota</taxon>
        <taxon>Alphaproteobacteria</taxon>
        <taxon>Rhodobacterales</taxon>
        <taxon>Paracoccaceae</taxon>
        <taxon>Paracoccus</taxon>
    </lineage>
</organism>
<dbReference type="InterPro" id="IPR036890">
    <property type="entry name" value="HATPase_C_sf"/>
</dbReference>
<evidence type="ECO:0000313" key="8">
    <source>
        <dbReference type="EMBL" id="QBX33955.1"/>
    </source>
</evidence>
<evidence type="ECO:0000256" key="3">
    <source>
        <dbReference type="ARBA" id="ARBA00022553"/>
    </source>
</evidence>
<dbReference type="PANTHER" id="PTHR43065:SF42">
    <property type="entry name" value="TWO-COMPONENT SENSOR PPRA"/>
    <property type="match status" value="1"/>
</dbReference>
<evidence type="ECO:0000256" key="2">
    <source>
        <dbReference type="ARBA" id="ARBA00012438"/>
    </source>
</evidence>
<evidence type="ECO:0000259" key="7">
    <source>
        <dbReference type="PROSITE" id="PS50112"/>
    </source>
</evidence>
<dbReference type="InterPro" id="IPR035965">
    <property type="entry name" value="PAS-like_dom_sf"/>
</dbReference>